<feature type="compositionally biased region" description="Basic and acidic residues" evidence="1">
    <location>
        <begin position="145"/>
        <end position="156"/>
    </location>
</feature>
<name>C8TFP9_ORYSI</name>
<evidence type="ECO:0000256" key="1">
    <source>
        <dbReference type="SAM" id="MobiDB-lite"/>
    </source>
</evidence>
<proteinExistence type="predicted"/>
<sequence length="171" mass="19493">MARLFRALEGTNQGGNWGELNRKERGLIPSNQFWNSRFESRGFWGGMALGFRERERRSGGRRTTTRRVGPMRARCQRTHVRGTSRRAPLGLGPEAAQEERRERQPGREREEEGAGLRGRREGRGGPEGGGEYGVGRKGKGRPKRERGMEKEREEGRTLGWAQPKGGRRVYF</sequence>
<accession>C8TFP9</accession>
<organism evidence="2">
    <name type="scientific">Oryza sativa subsp. indica</name>
    <name type="common">Rice</name>
    <dbReference type="NCBI Taxonomy" id="39946"/>
    <lineage>
        <taxon>Eukaryota</taxon>
        <taxon>Viridiplantae</taxon>
        <taxon>Streptophyta</taxon>
        <taxon>Embryophyta</taxon>
        <taxon>Tracheophyta</taxon>
        <taxon>Spermatophyta</taxon>
        <taxon>Magnoliopsida</taxon>
        <taxon>Liliopsida</taxon>
        <taxon>Poales</taxon>
        <taxon>Poaceae</taxon>
        <taxon>BOP clade</taxon>
        <taxon>Oryzoideae</taxon>
        <taxon>Oryzeae</taxon>
        <taxon>Oryzinae</taxon>
        <taxon>Oryza</taxon>
        <taxon>Oryza sativa</taxon>
    </lineage>
</organism>
<protein>
    <submittedName>
        <fullName evidence="2">Rho factor-like</fullName>
    </submittedName>
</protein>
<feature type="compositionally biased region" description="Basic and acidic residues" evidence="1">
    <location>
        <begin position="97"/>
        <end position="124"/>
    </location>
</feature>
<dbReference type="AlphaFoldDB" id="C8TFP9"/>
<evidence type="ECO:0000313" key="2">
    <source>
        <dbReference type="EMBL" id="BAI39971.1"/>
    </source>
</evidence>
<feature type="compositionally biased region" description="Basic residues" evidence="1">
    <location>
        <begin position="74"/>
        <end position="84"/>
    </location>
</feature>
<gene>
    <name evidence="2" type="primary">K0486F02.14</name>
</gene>
<feature type="compositionally biased region" description="Gly residues" evidence="1">
    <location>
        <begin position="125"/>
        <end position="135"/>
    </location>
</feature>
<dbReference type="EMBL" id="AP009094">
    <property type="protein sequence ID" value="BAI39971.1"/>
    <property type="molecule type" value="Genomic_DNA"/>
</dbReference>
<reference evidence="2" key="1">
    <citation type="journal article" date="2009" name="Plant J.">
        <title>Comparative analysis of complete orthologous centromeres from two subspecies of rice reveals rapid variation of centromere organization and structure.</title>
        <authorList>
            <person name="Wu J."/>
            <person name="Fujisawa M."/>
            <person name="Tian Z."/>
            <person name="Yamagata H."/>
            <person name="Kamiya K."/>
            <person name="Shibata M."/>
            <person name="Hosokawa S."/>
            <person name="Ito Y."/>
            <person name="Hamada M."/>
            <person name="Katagiri S."/>
            <person name="Kurita K."/>
            <person name="Yamamoto M."/>
            <person name="Kikuta A."/>
            <person name="Machita K."/>
            <person name="Karasawa W."/>
            <person name="Kanamori H."/>
            <person name="Namiki N."/>
            <person name="Mizuno H."/>
            <person name="Ma J."/>
            <person name="Sasaki T."/>
            <person name="Matsumoto T."/>
        </authorList>
    </citation>
    <scope>NUCLEOTIDE SEQUENCE</scope>
</reference>
<feature type="region of interest" description="Disordered" evidence="1">
    <location>
        <begin position="54"/>
        <end position="171"/>
    </location>
</feature>